<dbReference type="PANTHER" id="PTHR35395">
    <property type="entry name" value="DUF6536 DOMAIN-CONTAINING PROTEIN"/>
    <property type="match status" value="1"/>
</dbReference>
<proteinExistence type="predicted"/>
<comment type="caution">
    <text evidence="1">The sequence shown here is derived from an EMBL/GenBank/DDBJ whole genome shotgun (WGS) entry which is preliminary data.</text>
</comment>
<organism evidence="1 2">
    <name type="scientific">Colletotrichum zoysiae</name>
    <dbReference type="NCBI Taxonomy" id="1216348"/>
    <lineage>
        <taxon>Eukaryota</taxon>
        <taxon>Fungi</taxon>
        <taxon>Dikarya</taxon>
        <taxon>Ascomycota</taxon>
        <taxon>Pezizomycotina</taxon>
        <taxon>Sordariomycetes</taxon>
        <taxon>Hypocreomycetidae</taxon>
        <taxon>Glomerellales</taxon>
        <taxon>Glomerellaceae</taxon>
        <taxon>Colletotrichum</taxon>
        <taxon>Colletotrichum graminicola species complex</taxon>
    </lineage>
</organism>
<protein>
    <submittedName>
        <fullName evidence="1">Uncharacterized protein</fullName>
    </submittedName>
</protein>
<dbReference type="Proteomes" id="UP001232148">
    <property type="component" value="Unassembled WGS sequence"/>
</dbReference>
<evidence type="ECO:0000313" key="1">
    <source>
        <dbReference type="EMBL" id="KAK2020762.1"/>
    </source>
</evidence>
<gene>
    <name evidence="1" type="ORF">LX32DRAFT_715118</name>
</gene>
<accession>A0AAD9H2Q0</accession>
<dbReference type="PANTHER" id="PTHR35395:SF1">
    <property type="entry name" value="DUF6536 DOMAIN-CONTAINING PROTEIN"/>
    <property type="match status" value="1"/>
</dbReference>
<sequence>MGDAIQNFLEHPDSDDDNDGREWLDWLAARTNKSSGTKTVVVKIASWSVAPRLSWFAAISKRAWFVSYTLLSLLKDSSKSTLVVLLANVLVANSPRVLMSVLYLFYNNILTRQLLADEWLRYFRRSEKKPLRVSSPRGIQRSSYSLSLTSDVSLRHLNDTQLSTNIISFNANP</sequence>
<name>A0AAD9H2Q0_9PEZI</name>
<dbReference type="AlphaFoldDB" id="A0AAD9H2Q0"/>
<evidence type="ECO:0000313" key="2">
    <source>
        <dbReference type="Proteomes" id="UP001232148"/>
    </source>
</evidence>
<reference evidence="1" key="1">
    <citation type="submission" date="2021-06" db="EMBL/GenBank/DDBJ databases">
        <title>Comparative genomics, transcriptomics and evolutionary studies reveal genomic signatures of adaptation to plant cell wall in hemibiotrophic fungi.</title>
        <authorList>
            <consortium name="DOE Joint Genome Institute"/>
            <person name="Baroncelli R."/>
            <person name="Diaz J.F."/>
            <person name="Benocci T."/>
            <person name="Peng M."/>
            <person name="Battaglia E."/>
            <person name="Haridas S."/>
            <person name="Andreopoulos W."/>
            <person name="Labutti K."/>
            <person name="Pangilinan J."/>
            <person name="Floch G.L."/>
            <person name="Makela M.R."/>
            <person name="Henrissat B."/>
            <person name="Grigoriev I.V."/>
            <person name="Crouch J.A."/>
            <person name="De Vries R.P."/>
            <person name="Sukno S.A."/>
            <person name="Thon M.R."/>
        </authorList>
    </citation>
    <scope>NUCLEOTIDE SEQUENCE</scope>
    <source>
        <strain evidence="1">MAFF235873</strain>
    </source>
</reference>
<keyword evidence="2" id="KW-1185">Reference proteome</keyword>
<dbReference type="EMBL" id="MU843175">
    <property type="protein sequence ID" value="KAK2020762.1"/>
    <property type="molecule type" value="Genomic_DNA"/>
</dbReference>